<dbReference type="Pfam" id="PF00753">
    <property type="entry name" value="Lactamase_B"/>
    <property type="match status" value="1"/>
</dbReference>
<sequence length="283" mass="30334">MWQEAAERVYRARFDPCDVTVTAVVGADGVAVVDTRCSPAEGRELKESLRTLTGAPIRWVVNTHAHFDHVWGNVEFVAPRLTPPARIWGHASVPAGSEFDLAAPVTKALLEQLRAEAAEDPGWAAARLDELEVAAPTELVEERAVIDLGDRALELLHLGRGHTAGDLWLRVDDADVLLAGDLVEQSGPPAYGPDSFPLEWAATLERALALMGPGTVVVPGHGEPVDADFVRRQRAAIDAVAREITRLHIAGVAVEAALDEGAWTLPRAGLGQAVRRGYEALIG</sequence>
<dbReference type="InterPro" id="IPR036866">
    <property type="entry name" value="RibonucZ/Hydroxyglut_hydro"/>
</dbReference>
<gene>
    <name evidence="2" type="ORF">KDL01_28315</name>
</gene>
<name>A0A941ERR8_9ACTN</name>
<dbReference type="InterPro" id="IPR050855">
    <property type="entry name" value="NDM-1-like"/>
</dbReference>
<dbReference type="PANTHER" id="PTHR42951:SF4">
    <property type="entry name" value="ACYL-COENZYME A THIOESTERASE MBLAC2"/>
    <property type="match status" value="1"/>
</dbReference>
<dbReference type="RefSeq" id="WP_212531683.1">
    <property type="nucleotide sequence ID" value="NZ_JAGSOG010000188.1"/>
</dbReference>
<proteinExistence type="predicted"/>
<keyword evidence="3" id="KW-1185">Reference proteome</keyword>
<dbReference type="SMART" id="SM00849">
    <property type="entry name" value="Lactamase_B"/>
    <property type="match status" value="1"/>
</dbReference>
<dbReference type="Proteomes" id="UP000675781">
    <property type="component" value="Unassembled WGS sequence"/>
</dbReference>
<evidence type="ECO:0000313" key="2">
    <source>
        <dbReference type="EMBL" id="MBR7837215.1"/>
    </source>
</evidence>
<feature type="domain" description="Metallo-beta-lactamase" evidence="1">
    <location>
        <begin position="18"/>
        <end position="221"/>
    </location>
</feature>
<comment type="caution">
    <text evidence="2">The sequence shown here is derived from an EMBL/GenBank/DDBJ whole genome shotgun (WGS) entry which is preliminary data.</text>
</comment>
<dbReference type="PANTHER" id="PTHR42951">
    <property type="entry name" value="METALLO-BETA-LACTAMASE DOMAIN-CONTAINING"/>
    <property type="match status" value="1"/>
</dbReference>
<dbReference type="Gene3D" id="3.60.15.10">
    <property type="entry name" value="Ribonuclease Z/Hydroxyacylglutathione hydrolase-like"/>
    <property type="match status" value="1"/>
</dbReference>
<dbReference type="AlphaFoldDB" id="A0A941ERR8"/>
<organism evidence="2 3">
    <name type="scientific">Actinospica durhamensis</name>
    <dbReference type="NCBI Taxonomy" id="1508375"/>
    <lineage>
        <taxon>Bacteria</taxon>
        <taxon>Bacillati</taxon>
        <taxon>Actinomycetota</taxon>
        <taxon>Actinomycetes</taxon>
        <taxon>Catenulisporales</taxon>
        <taxon>Actinospicaceae</taxon>
        <taxon>Actinospica</taxon>
    </lineage>
</organism>
<dbReference type="CDD" id="cd16282">
    <property type="entry name" value="metallo-hydrolase-like_MBL-fold"/>
    <property type="match status" value="1"/>
</dbReference>
<evidence type="ECO:0000259" key="1">
    <source>
        <dbReference type="SMART" id="SM00849"/>
    </source>
</evidence>
<protein>
    <submittedName>
        <fullName evidence="2">MBL fold metallo-hydrolase</fullName>
    </submittedName>
</protein>
<dbReference type="InterPro" id="IPR001279">
    <property type="entry name" value="Metallo-B-lactamas"/>
</dbReference>
<accession>A0A941ERR8</accession>
<dbReference type="EMBL" id="JAGSOG010000188">
    <property type="protein sequence ID" value="MBR7837215.1"/>
    <property type="molecule type" value="Genomic_DNA"/>
</dbReference>
<dbReference type="SUPFAM" id="SSF56281">
    <property type="entry name" value="Metallo-hydrolase/oxidoreductase"/>
    <property type="match status" value="1"/>
</dbReference>
<reference evidence="2" key="1">
    <citation type="submission" date="2021-04" db="EMBL/GenBank/DDBJ databases">
        <title>Genome based classification of Actinospica acidithermotolerans sp. nov., an actinobacterium isolated from an Indonesian hot spring.</title>
        <authorList>
            <person name="Kusuma A.B."/>
            <person name="Putra K.E."/>
            <person name="Nafisah S."/>
            <person name="Loh J."/>
            <person name="Nouioui I."/>
            <person name="Goodfellow M."/>
        </authorList>
    </citation>
    <scope>NUCLEOTIDE SEQUENCE</scope>
    <source>
        <strain evidence="2">CSCA 57</strain>
    </source>
</reference>
<evidence type="ECO:0000313" key="3">
    <source>
        <dbReference type="Proteomes" id="UP000675781"/>
    </source>
</evidence>